<feature type="transmembrane region" description="Helical" evidence="1">
    <location>
        <begin position="235"/>
        <end position="258"/>
    </location>
</feature>
<feature type="transmembrane region" description="Helical" evidence="1">
    <location>
        <begin position="287"/>
        <end position="313"/>
    </location>
</feature>
<organism evidence="2 3">
    <name type="scientific">Effrenium voratum</name>
    <dbReference type="NCBI Taxonomy" id="2562239"/>
    <lineage>
        <taxon>Eukaryota</taxon>
        <taxon>Sar</taxon>
        <taxon>Alveolata</taxon>
        <taxon>Dinophyceae</taxon>
        <taxon>Suessiales</taxon>
        <taxon>Symbiodiniaceae</taxon>
        <taxon>Effrenium</taxon>
    </lineage>
</organism>
<feature type="transmembrane region" description="Helical" evidence="1">
    <location>
        <begin position="457"/>
        <end position="479"/>
    </location>
</feature>
<sequence>MVAFVGSSSQHLRSPNSFDEVHHFGLFRRSTPRQLLRRFGIVFKDTLEALLAAGGVDARIPTKDQVNVAGESLFRTSAETDVVDLFIGHSWNAGRWPKFLALCMYFNLGMAIKYACGTWLLMVVVLVARSGITGLGGSCLLLPCLVYLPMIVLLLVFLLGHQIVGETPSLWVDKLCIHQTDPDLKAEQIAALAVFVARSQRMLILWDDTYFERLWCNLELATHARFCGAEKVEVLPLWLAPWLLASILLDILGVTLFFQLEPVFPKWSEAVTRYAAAMLGETRGGSYFVACFAVWLMSSIVYLPISIPCFFSFRMKLRSHQLMLNQMAAFDVKNAKCSLPADREPITQHVRELFRDRDGREEDAKGTGDVDAGEVCLQNYAVNYFPDPLQRFNVYVRGKLRDSVIAQIGDELFVPWRTCLIAFLPMILYSSANVLGCDNAPCEISFRLQGFRSASECMITNAAAWVLCITLAFPLTYPILLRMLKLIFSFGDGVPQHVAAFLCCPLAFMYNYICGGLIWASLIPLVLQYSVNKLLFFLLVLVVLSVQLAWLFSGHIRQRNEMSCRCTKRYEAVSGNSHAT</sequence>
<dbReference type="Proteomes" id="UP001178507">
    <property type="component" value="Unassembled WGS sequence"/>
</dbReference>
<keyword evidence="3" id="KW-1185">Reference proteome</keyword>
<keyword evidence="1" id="KW-1133">Transmembrane helix</keyword>
<dbReference type="AlphaFoldDB" id="A0AA36NHU4"/>
<reference evidence="2" key="1">
    <citation type="submission" date="2023-08" db="EMBL/GenBank/DDBJ databases">
        <authorList>
            <person name="Chen Y."/>
            <person name="Shah S."/>
            <person name="Dougan E. K."/>
            <person name="Thang M."/>
            <person name="Chan C."/>
        </authorList>
    </citation>
    <scope>NUCLEOTIDE SEQUENCE</scope>
</reference>
<proteinExistence type="predicted"/>
<accession>A0AA36NHU4</accession>
<evidence type="ECO:0000313" key="3">
    <source>
        <dbReference type="Proteomes" id="UP001178507"/>
    </source>
</evidence>
<evidence type="ECO:0000256" key="1">
    <source>
        <dbReference type="SAM" id="Phobius"/>
    </source>
</evidence>
<comment type="caution">
    <text evidence="2">The sequence shown here is derived from an EMBL/GenBank/DDBJ whole genome shotgun (WGS) entry which is preliminary data.</text>
</comment>
<name>A0AA36NHU4_9DINO</name>
<feature type="transmembrane region" description="Helical" evidence="1">
    <location>
        <begin position="499"/>
        <end position="527"/>
    </location>
</feature>
<feature type="transmembrane region" description="Helical" evidence="1">
    <location>
        <begin position="140"/>
        <end position="160"/>
    </location>
</feature>
<evidence type="ECO:0000313" key="2">
    <source>
        <dbReference type="EMBL" id="CAJ1407722.1"/>
    </source>
</evidence>
<keyword evidence="1" id="KW-0812">Transmembrane</keyword>
<protein>
    <recommendedName>
        <fullName evidence="4">Transmembrane protein</fullName>
    </recommendedName>
</protein>
<gene>
    <name evidence="2" type="ORF">EVOR1521_LOCUS29350</name>
</gene>
<keyword evidence="1" id="KW-0472">Membrane</keyword>
<feature type="transmembrane region" description="Helical" evidence="1">
    <location>
        <begin position="534"/>
        <end position="552"/>
    </location>
</feature>
<feature type="transmembrane region" description="Helical" evidence="1">
    <location>
        <begin position="105"/>
        <end position="128"/>
    </location>
</feature>
<evidence type="ECO:0008006" key="4">
    <source>
        <dbReference type="Google" id="ProtNLM"/>
    </source>
</evidence>
<dbReference type="EMBL" id="CAUJNA010003687">
    <property type="protein sequence ID" value="CAJ1407722.1"/>
    <property type="molecule type" value="Genomic_DNA"/>
</dbReference>